<dbReference type="Gene3D" id="3.40.50.300">
    <property type="entry name" value="P-loop containing nucleotide triphosphate hydrolases"/>
    <property type="match status" value="2"/>
</dbReference>
<evidence type="ECO:0000256" key="9">
    <source>
        <dbReference type="ARBA" id="ARBA00023118"/>
    </source>
</evidence>
<keyword evidence="3" id="KW-0540">Nuclease</keyword>
<dbReference type="GO" id="GO:0051607">
    <property type="term" value="P:defense response to virus"/>
    <property type="evidence" value="ECO:0007669"/>
    <property type="project" value="UniProtKB-KW"/>
</dbReference>
<evidence type="ECO:0000259" key="11">
    <source>
        <dbReference type="PROSITE" id="PS51192"/>
    </source>
</evidence>
<dbReference type="GO" id="GO:0005829">
    <property type="term" value="C:cytosol"/>
    <property type="evidence" value="ECO:0007669"/>
    <property type="project" value="TreeGrafter"/>
</dbReference>
<dbReference type="InterPro" id="IPR006474">
    <property type="entry name" value="Helicase_Cas3_CRISPR-ass_core"/>
</dbReference>
<comment type="similarity">
    <text evidence="10">Belongs to the DEAD box helicase family.</text>
</comment>
<dbReference type="PROSITE" id="PS51192">
    <property type="entry name" value="HELICASE_ATP_BIND_1"/>
    <property type="match status" value="1"/>
</dbReference>
<keyword evidence="7" id="KW-0347">Helicase</keyword>
<dbReference type="Gene3D" id="1.10.3210.30">
    <property type="match status" value="1"/>
</dbReference>
<dbReference type="Proteomes" id="UP000215027">
    <property type="component" value="Chromosome I"/>
</dbReference>
<dbReference type="GO" id="GO:0016787">
    <property type="term" value="F:hydrolase activity"/>
    <property type="evidence" value="ECO:0007669"/>
    <property type="project" value="UniProtKB-KW"/>
</dbReference>
<evidence type="ECO:0000256" key="7">
    <source>
        <dbReference type="ARBA" id="ARBA00022806"/>
    </source>
</evidence>
<dbReference type="Pfam" id="PF22590">
    <property type="entry name" value="Cas3-like_C_2"/>
    <property type="match status" value="1"/>
</dbReference>
<dbReference type="GO" id="GO:0005524">
    <property type="term" value="F:ATP binding"/>
    <property type="evidence" value="ECO:0007669"/>
    <property type="project" value="UniProtKB-KW"/>
</dbReference>
<protein>
    <submittedName>
        <fullName evidence="13">CRISPR-associated helicase Cas3</fullName>
    </submittedName>
</protein>
<keyword evidence="9" id="KW-0051">Antiviral defense</keyword>
<feature type="domain" description="HD Cas3-type" evidence="12">
    <location>
        <begin position="579"/>
        <end position="814"/>
    </location>
</feature>
<dbReference type="OrthoDB" id="9810236at2"/>
<dbReference type="InterPro" id="IPR001650">
    <property type="entry name" value="Helicase_C-like"/>
</dbReference>
<reference evidence="13" key="1">
    <citation type="submission" date="2016-01" db="EMBL/GenBank/DDBJ databases">
        <authorList>
            <person name="Mcilroy J.S."/>
            <person name="Karst M S."/>
            <person name="Albertsen M."/>
        </authorList>
    </citation>
    <scope>NUCLEOTIDE SEQUENCE</scope>
    <source>
        <strain evidence="13">Cfx-K</strain>
    </source>
</reference>
<dbReference type="Pfam" id="PF18019">
    <property type="entry name" value="Cas3_HD"/>
    <property type="match status" value="1"/>
</dbReference>
<dbReference type="InterPro" id="IPR038257">
    <property type="entry name" value="CRISPR-assoc_Cas3_HD_sf"/>
</dbReference>
<feature type="domain" description="Helicase ATP-binding" evidence="11">
    <location>
        <begin position="11"/>
        <end position="196"/>
    </location>
</feature>
<dbReference type="InterPro" id="IPR014001">
    <property type="entry name" value="Helicase_ATP-bd"/>
</dbReference>
<keyword evidence="14" id="KW-1185">Reference proteome</keyword>
<dbReference type="InterPro" id="IPR006483">
    <property type="entry name" value="CRISPR-assoc_Cas3_HD"/>
</dbReference>
<dbReference type="InterPro" id="IPR011545">
    <property type="entry name" value="DEAD/DEAH_box_helicase_dom"/>
</dbReference>
<dbReference type="PROSITE" id="PS51643">
    <property type="entry name" value="HD_CAS3"/>
    <property type="match status" value="1"/>
</dbReference>
<dbReference type="InterPro" id="IPR054712">
    <property type="entry name" value="Cas3-like_dom"/>
</dbReference>
<keyword evidence="4" id="KW-0479">Metal-binding</keyword>
<dbReference type="PANTHER" id="PTHR47959">
    <property type="entry name" value="ATP-DEPENDENT RNA HELICASE RHLE-RELATED"/>
    <property type="match status" value="1"/>
</dbReference>
<dbReference type="PANTHER" id="PTHR47959:SF16">
    <property type="entry name" value="CRISPR-ASSOCIATED NUCLEASE_HELICASE CAS3-RELATED"/>
    <property type="match status" value="1"/>
</dbReference>
<gene>
    <name evidence="13" type="ORF">CFX0092_A2443</name>
</gene>
<dbReference type="RefSeq" id="WP_095043666.1">
    <property type="nucleotide sequence ID" value="NZ_LN890655.1"/>
</dbReference>
<dbReference type="InterPro" id="IPR050079">
    <property type="entry name" value="DEAD_box_RNA_helicase"/>
</dbReference>
<comment type="similarity">
    <text evidence="1">In the N-terminal section; belongs to the CRISPR-associated nuclease Cas3-HD family.</text>
</comment>
<dbReference type="EMBL" id="LN890655">
    <property type="protein sequence ID" value="CUS04321.2"/>
    <property type="molecule type" value="Genomic_DNA"/>
</dbReference>
<dbReference type="GO" id="GO:0004518">
    <property type="term" value="F:nuclease activity"/>
    <property type="evidence" value="ECO:0007669"/>
    <property type="project" value="UniProtKB-KW"/>
</dbReference>
<dbReference type="GO" id="GO:0003724">
    <property type="term" value="F:RNA helicase activity"/>
    <property type="evidence" value="ECO:0007669"/>
    <property type="project" value="TreeGrafter"/>
</dbReference>
<sequence>MGLYNYQNRVRDTMLSGQSIILQAPTGAGKTRAALTPFLDTFWDAPSGTFPRKCIYIVPMRVLANQFTEELREESARYQRVFRRNLDVGRQTGEHREDPEFQKELTFATIDQVLSSWLIRPYSLSVRQGNLNAGAFVGSYLIFDEFHLFDPDSTLPTTLHMLKMLKGISPFLLMTATFSGDMLHDLAHELGAKDILLSEDELQDIPSQKKERHFHTVDRPLVSDEDIYIDQIVSAHLAQEFDDQRSLVVCNQVERAQRLFQALAQHKDLAGVTVRLLHSRFLREDRQRREAEVRQEFHKEKEKHTVRSMILVGTQVVEVGLDMSCRALHSELAPAAAILQRAGRCARYEGEIGNVYVYQVDQNQLHPYHEKEAKQQCVLTWEWLKTHESQQLDFRLEQQLINHAHTPTDKKLLEGLRGTELGHRERVYALWRGDGTRADAANLIRNIQAVTVVVNSEPDQLRHAPFHAESFSLHPGTLQGKFKTWKDKNESLDPDWDRGRLPWLVQKLVETGDEADTQSNRPIQYEFKSVAHAHELSAPLVVINPALVGYSPELGLTLYPTEHYECKVPQLMQSQREKYGYRLESYERHIQLVHQVYSSDWQEWIAAVGKRIETAYDWQPGIVSAMAELVVCLHDVGKLSEGWQQWACDWQAAIGIPLPHGIAVAHTDYDPTNELHKALERKMGRKRPNHAVESAYAVIPILLSMLPDKDKHRPLFRAAFTAISRHHAAFTSRPDSYRLIGGYEQHITETMALLPESLQSIDIAGMWQQLVYDDKAQRGIDTSLLVQSDNEPDMVCYMALVRALRFADQQGTKLGNH</sequence>
<dbReference type="SMART" id="SM00490">
    <property type="entry name" value="HELICc"/>
    <property type="match status" value="1"/>
</dbReference>
<dbReference type="AlphaFoldDB" id="A0A160T2H7"/>
<dbReference type="SMART" id="SM00487">
    <property type="entry name" value="DEXDc"/>
    <property type="match status" value="1"/>
</dbReference>
<evidence type="ECO:0000313" key="14">
    <source>
        <dbReference type="Proteomes" id="UP000215027"/>
    </source>
</evidence>
<dbReference type="KEGG" id="pbf:CFX0092_A2443"/>
<dbReference type="GO" id="GO:0046872">
    <property type="term" value="F:metal ion binding"/>
    <property type="evidence" value="ECO:0007669"/>
    <property type="project" value="UniProtKB-KW"/>
</dbReference>
<organism evidence="13 14">
    <name type="scientific">Candidatus Promineifilum breve</name>
    <dbReference type="NCBI Taxonomy" id="1806508"/>
    <lineage>
        <taxon>Bacteria</taxon>
        <taxon>Bacillati</taxon>
        <taxon>Chloroflexota</taxon>
        <taxon>Ardenticatenia</taxon>
        <taxon>Candidatus Promineifilales</taxon>
        <taxon>Candidatus Promineifilaceae</taxon>
        <taxon>Candidatus Promineifilum</taxon>
    </lineage>
</organism>
<evidence type="ECO:0000256" key="4">
    <source>
        <dbReference type="ARBA" id="ARBA00022723"/>
    </source>
</evidence>
<dbReference type="GO" id="GO:0003676">
    <property type="term" value="F:nucleic acid binding"/>
    <property type="evidence" value="ECO:0007669"/>
    <property type="project" value="InterPro"/>
</dbReference>
<accession>A0A160T2H7</accession>
<name>A0A160T2H7_9CHLR</name>
<proteinExistence type="inferred from homology"/>
<dbReference type="NCBIfam" id="TIGR01587">
    <property type="entry name" value="cas3_core"/>
    <property type="match status" value="1"/>
</dbReference>
<evidence type="ECO:0000256" key="1">
    <source>
        <dbReference type="ARBA" id="ARBA00006847"/>
    </source>
</evidence>
<keyword evidence="6" id="KW-0378">Hydrolase</keyword>
<dbReference type="InterPro" id="IPR027417">
    <property type="entry name" value="P-loop_NTPase"/>
</dbReference>
<evidence type="ECO:0000313" key="13">
    <source>
        <dbReference type="EMBL" id="CUS04321.2"/>
    </source>
</evidence>
<keyword evidence="8" id="KW-0067">ATP-binding</keyword>
<keyword evidence="5" id="KW-0547">Nucleotide-binding</keyword>
<dbReference type="SUPFAM" id="SSF52540">
    <property type="entry name" value="P-loop containing nucleoside triphosphate hydrolases"/>
    <property type="match status" value="1"/>
</dbReference>
<dbReference type="Pfam" id="PF00270">
    <property type="entry name" value="DEAD"/>
    <property type="match status" value="1"/>
</dbReference>
<evidence type="ECO:0000259" key="12">
    <source>
        <dbReference type="PROSITE" id="PS51643"/>
    </source>
</evidence>
<evidence type="ECO:0000256" key="3">
    <source>
        <dbReference type="ARBA" id="ARBA00022722"/>
    </source>
</evidence>
<evidence type="ECO:0000256" key="5">
    <source>
        <dbReference type="ARBA" id="ARBA00022741"/>
    </source>
</evidence>
<evidence type="ECO:0000256" key="2">
    <source>
        <dbReference type="ARBA" id="ARBA00009046"/>
    </source>
</evidence>
<evidence type="ECO:0000256" key="6">
    <source>
        <dbReference type="ARBA" id="ARBA00022801"/>
    </source>
</evidence>
<evidence type="ECO:0000256" key="10">
    <source>
        <dbReference type="ARBA" id="ARBA00038437"/>
    </source>
</evidence>
<evidence type="ECO:0000256" key="8">
    <source>
        <dbReference type="ARBA" id="ARBA00022840"/>
    </source>
</evidence>
<comment type="similarity">
    <text evidence="2">In the central section; belongs to the CRISPR-associated helicase Cas3 family.</text>
</comment>